<accession>A0ABR4EBM4</accession>
<dbReference type="InterPro" id="IPR045851">
    <property type="entry name" value="AMP-bd_C_sf"/>
</dbReference>
<dbReference type="Gene3D" id="3.40.50.12780">
    <property type="entry name" value="N-terminal domain of ligase-like"/>
    <property type="match status" value="1"/>
</dbReference>
<reference evidence="4 5" key="1">
    <citation type="submission" date="2024-03" db="EMBL/GenBank/DDBJ databases">
        <title>A high-quality draft genome sequence of Diaporthe vaccinii, a causative agent of upright dieback and viscid rot disease in cranberry plants.</title>
        <authorList>
            <person name="Sarrasin M."/>
            <person name="Lang B.F."/>
            <person name="Burger G."/>
        </authorList>
    </citation>
    <scope>NUCLEOTIDE SEQUENCE [LARGE SCALE GENOMIC DNA]</scope>
    <source>
        <strain evidence="4 5">IS7</strain>
    </source>
</reference>
<dbReference type="Pfam" id="PF23562">
    <property type="entry name" value="AMP-binding_C_3"/>
    <property type="match status" value="1"/>
</dbReference>
<evidence type="ECO:0000256" key="2">
    <source>
        <dbReference type="ARBA" id="ARBA00022553"/>
    </source>
</evidence>
<keyword evidence="5" id="KW-1185">Reference proteome</keyword>
<dbReference type="EMBL" id="JBAWTH010000072">
    <property type="protein sequence ID" value="KAL2279845.1"/>
    <property type="molecule type" value="Genomic_DNA"/>
</dbReference>
<dbReference type="Gene3D" id="3.30.300.30">
    <property type="match status" value="1"/>
</dbReference>
<comment type="caution">
    <text evidence="4">The sequence shown here is derived from an EMBL/GenBank/DDBJ whole genome shotgun (WGS) entry which is preliminary data.</text>
</comment>
<dbReference type="InterPro" id="IPR020845">
    <property type="entry name" value="AMP-binding_CS"/>
</dbReference>
<organism evidence="4 5">
    <name type="scientific">Diaporthe vaccinii</name>
    <dbReference type="NCBI Taxonomy" id="105482"/>
    <lineage>
        <taxon>Eukaryota</taxon>
        <taxon>Fungi</taxon>
        <taxon>Dikarya</taxon>
        <taxon>Ascomycota</taxon>
        <taxon>Pezizomycotina</taxon>
        <taxon>Sordariomycetes</taxon>
        <taxon>Sordariomycetidae</taxon>
        <taxon>Diaporthales</taxon>
        <taxon>Diaporthaceae</taxon>
        <taxon>Diaporthe</taxon>
        <taxon>Diaporthe eres species complex</taxon>
    </lineage>
</organism>
<protein>
    <recommendedName>
        <fullName evidence="3">AMP-dependent synthetase/ligase domain-containing protein</fullName>
    </recommendedName>
</protein>
<evidence type="ECO:0000313" key="5">
    <source>
        <dbReference type="Proteomes" id="UP001600888"/>
    </source>
</evidence>
<dbReference type="Pfam" id="PF00501">
    <property type="entry name" value="AMP-binding"/>
    <property type="match status" value="1"/>
</dbReference>
<evidence type="ECO:0000256" key="1">
    <source>
        <dbReference type="ARBA" id="ARBA00022450"/>
    </source>
</evidence>
<dbReference type="InterPro" id="IPR000873">
    <property type="entry name" value="AMP-dep_synth/lig_dom"/>
</dbReference>
<keyword evidence="1" id="KW-0596">Phosphopantetheine</keyword>
<proteinExistence type="predicted"/>
<name>A0ABR4EBM4_9PEZI</name>
<evidence type="ECO:0000259" key="3">
    <source>
        <dbReference type="Pfam" id="PF00501"/>
    </source>
</evidence>
<keyword evidence="2" id="KW-0597">Phosphoprotein</keyword>
<dbReference type="Proteomes" id="UP001600888">
    <property type="component" value="Unassembled WGS sequence"/>
</dbReference>
<sequence>MGRPNPPRDYCKKLLPVAIDEIASKEPQRPWVSLPVDDWDLAQGFEDVTFEALANAINRVAHVIEAAFGRSSTFETFAYLGVPDIRYHLVQMAAIKTGFKVLLSSPLNSTNVHASLMQKTQCVALLSANGALVNDILRAHPVKHALIPELDDLLSLQDRAAPYPFHKTWDEGKLDPYMVLHSSGTTGDPKPIEYRHAFYGNAWTYLFLPDVYGREHFVDLMYPGNGTRFLLTSAPFHAMSATCALPMSVFGEGTLCPGFRHRAITTGDIREYLEFAKVTKAALTPWMMEDVARKPNPERYIKPFESVLFGGAILSPLASSIWAEHTQIQNGWGCTEAMAAGIVKGDNEDWQYVYFDTVHTGVEFRKSDAEFFDEHGSQVPLYEIVLTMTEDTAPYASWHVRQGITPENTKPPYPEYRPGDLFTPHPDPEKAAFVFKFVGRTDDTFTLSTASNIHPGPIERAIGAHPEVGGVMIVGNQRRQPLALIEVAEGAEPTTALKEEIWESVIDPANANMPAHATITRTHVALVPPVSLVRTPIGKVIRRKTEAKFSDVINKVYNDFGDQWQGRQGRFSSITATTQITVEVSESPNVSETTSK</sequence>
<dbReference type="InterPro" id="IPR042099">
    <property type="entry name" value="ANL_N_sf"/>
</dbReference>
<dbReference type="PANTHER" id="PTHR43439:SF2">
    <property type="entry name" value="ENZYME, PUTATIVE (JCVI)-RELATED"/>
    <property type="match status" value="1"/>
</dbReference>
<dbReference type="InterPro" id="IPR051414">
    <property type="entry name" value="Adenylate-forming_Reductase"/>
</dbReference>
<evidence type="ECO:0000313" key="4">
    <source>
        <dbReference type="EMBL" id="KAL2279845.1"/>
    </source>
</evidence>
<gene>
    <name evidence="4" type="ORF">FJTKL_13195</name>
</gene>
<dbReference type="PANTHER" id="PTHR43439">
    <property type="entry name" value="PHENYLACETATE-COENZYME A LIGASE"/>
    <property type="match status" value="1"/>
</dbReference>
<feature type="domain" description="AMP-dependent synthetase/ligase" evidence="3">
    <location>
        <begin position="37"/>
        <end position="372"/>
    </location>
</feature>
<dbReference type="PROSITE" id="PS00455">
    <property type="entry name" value="AMP_BINDING"/>
    <property type="match status" value="1"/>
</dbReference>
<dbReference type="SUPFAM" id="SSF56801">
    <property type="entry name" value="Acetyl-CoA synthetase-like"/>
    <property type="match status" value="1"/>
</dbReference>